<dbReference type="STRING" id="266264.Rmet_6586"/>
<dbReference type="EMBL" id="CP000352">
    <property type="protein sequence ID" value="ADC45187.1"/>
    <property type="molecule type" value="Genomic_DNA"/>
</dbReference>
<protein>
    <submittedName>
        <fullName evidence="1">Uncharacterized protein</fullName>
    </submittedName>
</protein>
<evidence type="ECO:0000313" key="2">
    <source>
        <dbReference type="Proteomes" id="UP000002429"/>
    </source>
</evidence>
<dbReference type="RefSeq" id="WP_011517702.1">
    <property type="nucleotide sequence ID" value="NC_007973.1"/>
</dbReference>
<proteinExistence type="predicted"/>
<dbReference type="KEGG" id="rme:Rmet_6586"/>
<sequence>MHATIPKFLAGPEKVICQISVVILNVFEADCSSLRTTLDSTDDTSGVAYCSLMPEISCHSRSARS</sequence>
<accession>D3DY17</accession>
<keyword evidence="2" id="KW-1185">Reference proteome</keyword>
<name>D3DY17_CUPMC</name>
<dbReference type="AlphaFoldDB" id="D3DY17"/>
<organism evidence="1 2">
    <name type="scientific">Cupriavidus metallidurans (strain ATCC 43123 / DSM 2839 / NBRC 102507 / CH34)</name>
    <name type="common">Ralstonia metallidurans</name>
    <dbReference type="NCBI Taxonomy" id="266264"/>
    <lineage>
        <taxon>Bacteria</taxon>
        <taxon>Pseudomonadati</taxon>
        <taxon>Pseudomonadota</taxon>
        <taxon>Betaproteobacteria</taxon>
        <taxon>Burkholderiales</taxon>
        <taxon>Burkholderiaceae</taxon>
        <taxon>Cupriavidus</taxon>
    </lineage>
</organism>
<gene>
    <name evidence="1" type="ordered locus">Rmet_6586</name>
</gene>
<dbReference type="Proteomes" id="UP000002429">
    <property type="component" value="Chromosome"/>
</dbReference>
<dbReference type="HOGENOM" id="CLU_2846690_0_0_4"/>
<evidence type="ECO:0000313" key="1">
    <source>
        <dbReference type="EMBL" id="ADC45187.1"/>
    </source>
</evidence>
<reference evidence="2" key="1">
    <citation type="journal article" date="2010" name="PLoS ONE">
        <title>The complete genome sequence of Cupriavidus metallidurans strain CH34, a master survivalist in harsh and anthropogenic environments.</title>
        <authorList>
            <person name="Janssen P.J."/>
            <person name="Van Houdt R."/>
            <person name="Moors H."/>
            <person name="Monsieurs P."/>
            <person name="Morin N."/>
            <person name="Michaux A."/>
            <person name="Benotmane M.A."/>
            <person name="Leys N."/>
            <person name="Vallaeys T."/>
            <person name="Lapidus A."/>
            <person name="Monchy S."/>
            <person name="Medigue C."/>
            <person name="Taghavi S."/>
            <person name="McCorkle S."/>
            <person name="Dunn J."/>
            <person name="van der Lelie D."/>
            <person name="Mergeay M."/>
        </authorList>
    </citation>
    <scope>NUCLEOTIDE SEQUENCE [LARGE SCALE GENOMIC DNA]</scope>
    <source>
        <strain evidence="2">ATCC 43123 / DSM 2839 / NBRC 102507 / CH34</strain>
    </source>
</reference>